<dbReference type="EMBL" id="JAANBB010000145">
    <property type="protein sequence ID" value="KAF7548540.1"/>
    <property type="molecule type" value="Genomic_DNA"/>
</dbReference>
<protein>
    <submittedName>
        <fullName evidence="1">Uncharacterized protein</fullName>
    </submittedName>
</protein>
<reference evidence="1" key="1">
    <citation type="submission" date="2020-03" db="EMBL/GenBank/DDBJ databases">
        <title>Draft Genome Sequence of Cylindrodendrum hubeiense.</title>
        <authorList>
            <person name="Buettner E."/>
            <person name="Kellner H."/>
        </authorList>
    </citation>
    <scope>NUCLEOTIDE SEQUENCE</scope>
    <source>
        <strain evidence="1">IHI 201604</strain>
    </source>
</reference>
<accession>A0A9P5H4F1</accession>
<dbReference type="Proteomes" id="UP000722485">
    <property type="component" value="Unassembled WGS sequence"/>
</dbReference>
<evidence type="ECO:0000313" key="2">
    <source>
        <dbReference type="Proteomes" id="UP000722485"/>
    </source>
</evidence>
<organism evidence="1 2">
    <name type="scientific">Cylindrodendrum hubeiense</name>
    <dbReference type="NCBI Taxonomy" id="595255"/>
    <lineage>
        <taxon>Eukaryota</taxon>
        <taxon>Fungi</taxon>
        <taxon>Dikarya</taxon>
        <taxon>Ascomycota</taxon>
        <taxon>Pezizomycotina</taxon>
        <taxon>Sordariomycetes</taxon>
        <taxon>Hypocreomycetidae</taxon>
        <taxon>Hypocreales</taxon>
        <taxon>Nectriaceae</taxon>
        <taxon>Cylindrodendrum</taxon>
    </lineage>
</organism>
<comment type="caution">
    <text evidence="1">The sequence shown here is derived from an EMBL/GenBank/DDBJ whole genome shotgun (WGS) entry which is preliminary data.</text>
</comment>
<dbReference type="AlphaFoldDB" id="A0A9P5H4F1"/>
<dbReference type="OrthoDB" id="5021616at2759"/>
<sequence length="382" mass="42128">MRSYYIAAAGIIAASGLASARVVPTNSKRADDYTNEVVLMVQCNRMQDDSDTPYGTKDQMWWWNDYDSVFVDQSSITYEKAYVYAPGQDNPTYVDWTAGTTKSPITADLRGKTFELYDQAESGDSNTHVTGTGSYAGNVFSCYDSPKMKFYEPVMEGVQYVCENKYFCTRSSRDLTRTEIEISEGVYNVTADGTYPMDNPGVVEGVTMEEADEKSRAWAETMYKMLIEAESSGSDADVPYHMGDSGYSMYFNIERAEKEGDAHWDAGRVTAIANELASKVPPQLVSERTTSCVYNPKSSVCQWILSFPHQIIVRFQVAKQNDPRWITQDTFTITVQSDDSSNCVLVSRIATIIGGVLSTISGNVAAFGGSITTLIAGASCLV</sequence>
<name>A0A9P5H4F1_9HYPO</name>
<proteinExistence type="predicted"/>
<keyword evidence="2" id="KW-1185">Reference proteome</keyword>
<evidence type="ECO:0000313" key="1">
    <source>
        <dbReference type="EMBL" id="KAF7548540.1"/>
    </source>
</evidence>
<gene>
    <name evidence="1" type="ORF">G7Z17_g6995</name>
</gene>